<dbReference type="EMBL" id="BAAAHC010000001">
    <property type="protein sequence ID" value="GAA0503586.1"/>
    <property type="molecule type" value="Genomic_DNA"/>
</dbReference>
<reference evidence="2 3" key="2">
    <citation type="journal article" date="2014" name="Int. J. Syst. Evol. Microbiol.">
        <title>Complete genome sequence of Corynebacterium casei LMG S-19264T (=DSM 44701T), isolated from a smear-ripened cheese.</title>
        <authorList>
            <consortium name="US DOE Joint Genome Institute (JGI-PGF)"/>
            <person name="Walter F."/>
            <person name="Albersmeier A."/>
            <person name="Kalinowski J."/>
            <person name="Ruckert C."/>
        </authorList>
    </citation>
    <scope>NUCLEOTIDE SEQUENCE [LARGE SCALE GENOMIC DNA]</scope>
    <source>
        <strain evidence="2 3">CGMCC 4.7206</strain>
    </source>
</reference>
<evidence type="ECO:0000313" key="4">
    <source>
        <dbReference type="Proteomes" id="UP001500220"/>
    </source>
</evidence>
<proteinExistence type="predicted"/>
<keyword evidence="4" id="KW-1185">Reference proteome</keyword>
<evidence type="ECO:0000313" key="3">
    <source>
        <dbReference type="Proteomes" id="UP000597989"/>
    </source>
</evidence>
<name>A0A917JY55_9PSEU</name>
<reference evidence="2" key="4">
    <citation type="submission" date="2020-09" db="EMBL/GenBank/DDBJ databases">
        <authorList>
            <person name="Sun Q."/>
            <person name="Zhou Y."/>
        </authorList>
    </citation>
    <scope>NUCLEOTIDE SEQUENCE</scope>
    <source>
        <strain evidence="2">CGMCC 4.7206</strain>
    </source>
</reference>
<dbReference type="EMBL" id="BMMT01000008">
    <property type="protein sequence ID" value="GGI87909.1"/>
    <property type="molecule type" value="Genomic_DNA"/>
</dbReference>
<dbReference type="Proteomes" id="UP001500220">
    <property type="component" value="Unassembled WGS sequence"/>
</dbReference>
<dbReference type="AlphaFoldDB" id="A0A917JY55"/>
<comment type="caution">
    <text evidence="2">The sequence shown here is derived from an EMBL/GenBank/DDBJ whole genome shotgun (WGS) entry which is preliminary data.</text>
</comment>
<protein>
    <submittedName>
        <fullName evidence="2">Uncharacterized protein</fullName>
    </submittedName>
</protein>
<sequence length="42" mass="4777">MGRISTALHRLRDWLRSSAGRRRDGHCDPLLHCGVRVPPDRG</sequence>
<dbReference type="RefSeq" id="WP_268240342.1">
    <property type="nucleotide sequence ID" value="NZ_BAAAHC010000001.1"/>
</dbReference>
<reference evidence="1" key="5">
    <citation type="submission" date="2023-12" db="EMBL/GenBank/DDBJ databases">
        <authorList>
            <person name="Sun Q."/>
            <person name="Inoue M."/>
        </authorList>
    </citation>
    <scope>NUCLEOTIDE SEQUENCE</scope>
    <source>
        <strain evidence="1">JCM 10664</strain>
    </source>
</reference>
<reference evidence="4" key="3">
    <citation type="journal article" date="2019" name="Int. J. Syst. Evol. Microbiol.">
        <title>The Global Catalogue of Microorganisms (GCM) 10K type strain sequencing project: providing services to taxonomists for standard genome sequencing and annotation.</title>
        <authorList>
            <consortium name="The Broad Institute Genomics Platform"/>
            <consortium name="The Broad Institute Genome Sequencing Center for Infectious Disease"/>
            <person name="Wu L."/>
            <person name="Ma J."/>
        </authorList>
    </citation>
    <scope>NUCLEOTIDE SEQUENCE [LARGE SCALE GENOMIC DNA]</scope>
    <source>
        <strain evidence="4">JCM 10664</strain>
    </source>
</reference>
<evidence type="ECO:0000313" key="1">
    <source>
        <dbReference type="EMBL" id="GAA0503586.1"/>
    </source>
</evidence>
<organism evidence="2 3">
    <name type="scientific">Saccharopolyspora thermophila</name>
    <dbReference type="NCBI Taxonomy" id="89367"/>
    <lineage>
        <taxon>Bacteria</taxon>
        <taxon>Bacillati</taxon>
        <taxon>Actinomycetota</taxon>
        <taxon>Actinomycetes</taxon>
        <taxon>Pseudonocardiales</taxon>
        <taxon>Pseudonocardiaceae</taxon>
        <taxon>Saccharopolyspora</taxon>
    </lineage>
</organism>
<accession>A0A917JY55</accession>
<reference evidence="1" key="1">
    <citation type="journal article" date="2014" name="Int. J. Syst. Evol. Microbiol.">
        <title>Complete genome of a new Firmicutes species belonging to the dominant human colonic microbiota ('Ruminococcus bicirculans') reveals two chromosomes and a selective capacity to utilize plant glucans.</title>
        <authorList>
            <consortium name="NISC Comparative Sequencing Program"/>
            <person name="Wegmann U."/>
            <person name="Louis P."/>
            <person name="Goesmann A."/>
            <person name="Henrissat B."/>
            <person name="Duncan S.H."/>
            <person name="Flint H.J."/>
        </authorList>
    </citation>
    <scope>NUCLEOTIDE SEQUENCE</scope>
    <source>
        <strain evidence="1">JCM 10664</strain>
    </source>
</reference>
<gene>
    <name evidence="1" type="ORF">GCM10009545_01580</name>
    <name evidence="2" type="ORF">GCM10011581_26250</name>
</gene>
<evidence type="ECO:0000313" key="2">
    <source>
        <dbReference type="EMBL" id="GGI87909.1"/>
    </source>
</evidence>
<dbReference type="Proteomes" id="UP000597989">
    <property type="component" value="Unassembled WGS sequence"/>
</dbReference>